<keyword evidence="1" id="KW-0560">Oxidoreductase</keyword>
<accession>A0A2T4Z7U7</accession>
<proteinExistence type="predicted"/>
<dbReference type="InterPro" id="IPR055170">
    <property type="entry name" value="GFO_IDH_MocA-like_dom"/>
</dbReference>
<dbReference type="SUPFAM" id="SSF55347">
    <property type="entry name" value="Glyceraldehyde-3-phosphate dehydrogenase-like, C-terminal domain"/>
    <property type="match status" value="1"/>
</dbReference>
<dbReference type="Gene3D" id="3.30.360.10">
    <property type="entry name" value="Dihydrodipicolinate Reductase, domain 2"/>
    <property type="match status" value="1"/>
</dbReference>
<comment type="caution">
    <text evidence="3">The sequence shown here is derived from an EMBL/GenBank/DDBJ whole genome shotgun (WGS) entry which is preliminary data.</text>
</comment>
<protein>
    <submittedName>
        <fullName evidence="3">Putative dehydrogenase</fullName>
    </submittedName>
</protein>
<dbReference type="GO" id="GO:0016491">
    <property type="term" value="F:oxidoreductase activity"/>
    <property type="evidence" value="ECO:0007669"/>
    <property type="project" value="UniProtKB-KW"/>
</dbReference>
<sequence>MDDIQIKGNVPKVEPGSFSFAAIGLEHGHIYGMCRGLIEAGAELKAVYDPDASKVDRFLQVFPQAQSATSAEMIFADDAIQLVAGAAIPSERCELGIRVLNAGKHYFTAKTPFTTLEQLEKARRKTEETGYKWAIYYSERLNVESAIYAGFLIQEGAIGRVIQVMGTGPHRLRAETRPPWFFERKSYGGILCDIGSHQIEQFLHYTGAADAQVVHSKVANYAHSQYPELEDFGDATLIADNGATGYFRVDWFSPEGLGTWGDGRIFILGTEGSIELRKNIDLARDREGEHLYLVNHEGEKHLALKGKVVIPYFGQLIQDCLHGTEKAMTQAHAFKAAELCLLAQKQAIHVTASHD</sequence>
<dbReference type="InterPro" id="IPR050463">
    <property type="entry name" value="Gfo/Idh/MocA_oxidrdct_glycsds"/>
</dbReference>
<dbReference type="AlphaFoldDB" id="A0A2T4Z7U7"/>
<dbReference type="PANTHER" id="PTHR43818">
    <property type="entry name" value="BCDNA.GH03377"/>
    <property type="match status" value="1"/>
</dbReference>
<evidence type="ECO:0000313" key="4">
    <source>
        <dbReference type="Proteomes" id="UP000241639"/>
    </source>
</evidence>
<gene>
    <name evidence="3" type="ORF">C8J48_0529</name>
</gene>
<keyword evidence="4" id="KW-1185">Reference proteome</keyword>
<dbReference type="Proteomes" id="UP000241639">
    <property type="component" value="Unassembled WGS sequence"/>
</dbReference>
<dbReference type="PANTHER" id="PTHR43818:SF11">
    <property type="entry name" value="BCDNA.GH03377"/>
    <property type="match status" value="1"/>
</dbReference>
<evidence type="ECO:0000259" key="2">
    <source>
        <dbReference type="Pfam" id="PF22725"/>
    </source>
</evidence>
<evidence type="ECO:0000313" key="3">
    <source>
        <dbReference type="EMBL" id="PTM57960.1"/>
    </source>
</evidence>
<name>A0A2T4Z7U7_9BACL</name>
<dbReference type="EMBL" id="PZZP01000001">
    <property type="protein sequence ID" value="PTM57960.1"/>
    <property type="molecule type" value="Genomic_DNA"/>
</dbReference>
<dbReference type="RefSeq" id="WP_107724820.1">
    <property type="nucleotide sequence ID" value="NZ_PZZP01000001.1"/>
</dbReference>
<dbReference type="Pfam" id="PF22725">
    <property type="entry name" value="GFO_IDH_MocA_C3"/>
    <property type="match status" value="1"/>
</dbReference>
<evidence type="ECO:0000256" key="1">
    <source>
        <dbReference type="ARBA" id="ARBA00023002"/>
    </source>
</evidence>
<dbReference type="OrthoDB" id="9768836at2"/>
<dbReference type="Gene3D" id="3.40.50.720">
    <property type="entry name" value="NAD(P)-binding Rossmann-like Domain"/>
    <property type="match status" value="1"/>
</dbReference>
<feature type="domain" description="GFO/IDH/MocA-like oxidoreductase" evidence="2">
    <location>
        <begin position="152"/>
        <end position="275"/>
    </location>
</feature>
<dbReference type="InterPro" id="IPR036291">
    <property type="entry name" value="NAD(P)-bd_dom_sf"/>
</dbReference>
<reference evidence="3 4" key="1">
    <citation type="submission" date="2018-04" db="EMBL/GenBank/DDBJ databases">
        <title>Genomic Encyclopedia of Archaeal and Bacterial Type Strains, Phase II (KMG-II): from individual species to whole genera.</title>
        <authorList>
            <person name="Goeker M."/>
        </authorList>
    </citation>
    <scope>NUCLEOTIDE SEQUENCE [LARGE SCALE GENOMIC DNA]</scope>
    <source>
        <strain evidence="3 4">DSM 45169</strain>
    </source>
</reference>
<dbReference type="SUPFAM" id="SSF51735">
    <property type="entry name" value="NAD(P)-binding Rossmann-fold domains"/>
    <property type="match status" value="1"/>
</dbReference>
<organism evidence="3 4">
    <name type="scientific">Desmospora activa DSM 45169</name>
    <dbReference type="NCBI Taxonomy" id="1121389"/>
    <lineage>
        <taxon>Bacteria</taxon>
        <taxon>Bacillati</taxon>
        <taxon>Bacillota</taxon>
        <taxon>Bacilli</taxon>
        <taxon>Bacillales</taxon>
        <taxon>Thermoactinomycetaceae</taxon>
        <taxon>Desmospora</taxon>
    </lineage>
</organism>